<dbReference type="InterPro" id="IPR006633">
    <property type="entry name" value="Carb-bd_sugar_hydrolysis-dom"/>
</dbReference>
<dbReference type="EMBL" id="JADFFM010000001">
    <property type="protein sequence ID" value="MBE9665342.1"/>
    <property type="molecule type" value="Genomic_DNA"/>
</dbReference>
<dbReference type="InterPro" id="IPR007742">
    <property type="entry name" value="NosD_dom"/>
</dbReference>
<dbReference type="Pfam" id="PF05048">
    <property type="entry name" value="NosD"/>
    <property type="match status" value="1"/>
</dbReference>
<keyword evidence="6" id="KW-1185">Reference proteome</keyword>
<evidence type="ECO:0000256" key="2">
    <source>
        <dbReference type="ARBA" id="ARBA00022737"/>
    </source>
</evidence>
<dbReference type="InterPro" id="IPR006626">
    <property type="entry name" value="PbH1"/>
</dbReference>
<dbReference type="SMART" id="SM00722">
    <property type="entry name" value="CASH"/>
    <property type="match status" value="2"/>
</dbReference>
<dbReference type="InterPro" id="IPR026464">
    <property type="entry name" value="NosD_copper_fam"/>
</dbReference>
<keyword evidence="2" id="KW-0677">Repeat</keyword>
<dbReference type="InterPro" id="IPR011050">
    <property type="entry name" value="Pectin_lyase_fold/virulence"/>
</dbReference>
<dbReference type="InterPro" id="IPR051550">
    <property type="entry name" value="SCF-Subunits/Alg-Epimerases"/>
</dbReference>
<dbReference type="Proteomes" id="UP000632774">
    <property type="component" value="Unassembled WGS sequence"/>
</dbReference>
<dbReference type="Gene3D" id="2.160.20.10">
    <property type="entry name" value="Single-stranded right-handed beta-helix, Pectin lyase-like"/>
    <property type="match status" value="2"/>
</dbReference>
<dbReference type="PANTHER" id="PTHR22990:SF15">
    <property type="entry name" value="F-BOX ONLY PROTEIN 10"/>
    <property type="match status" value="1"/>
</dbReference>
<proteinExistence type="predicted"/>
<dbReference type="SUPFAM" id="SSF51126">
    <property type="entry name" value="Pectin lyase-like"/>
    <property type="match status" value="1"/>
</dbReference>
<evidence type="ECO:0000259" key="4">
    <source>
        <dbReference type="SMART" id="SM00722"/>
    </source>
</evidence>
<comment type="pathway">
    <text evidence="1">Protein modification; protein ubiquitination.</text>
</comment>
<comment type="caution">
    <text evidence="5">The sequence shown here is derived from an EMBL/GenBank/DDBJ whole genome shotgun (WGS) entry which is preliminary data.</text>
</comment>
<dbReference type="RefSeq" id="WP_194104740.1">
    <property type="nucleotide sequence ID" value="NZ_JADFFM010000001.1"/>
</dbReference>
<dbReference type="NCBIfam" id="TIGR04247">
    <property type="entry name" value="NosD_copper_fam"/>
    <property type="match status" value="1"/>
</dbReference>
<dbReference type="InterPro" id="IPR022441">
    <property type="entry name" value="Para_beta_helix_rpt-2"/>
</dbReference>
<feature type="domain" description="Carbohydrate-binding/sugar hydrolysis" evidence="4">
    <location>
        <begin position="39"/>
        <end position="185"/>
    </location>
</feature>
<gene>
    <name evidence="5" type="ORF">IRJ18_03140</name>
</gene>
<dbReference type="NCBIfam" id="TIGR03804">
    <property type="entry name" value="para_beta_helix"/>
    <property type="match status" value="2"/>
</dbReference>
<keyword evidence="3" id="KW-0833">Ubl conjugation pathway</keyword>
<feature type="domain" description="Carbohydrate-binding/sugar hydrolysis" evidence="4">
    <location>
        <begin position="214"/>
        <end position="360"/>
    </location>
</feature>
<dbReference type="InterPro" id="IPR012334">
    <property type="entry name" value="Pectin_lyas_fold"/>
</dbReference>
<reference evidence="5 6" key="1">
    <citation type="submission" date="2020-10" db="EMBL/GenBank/DDBJ databases">
        <title>Mucilaginibacter mali sp. nov., isolated from rhizosphere soil of apple orchard.</title>
        <authorList>
            <person name="Lee J.-S."/>
            <person name="Kim H.S."/>
            <person name="Kim J.-S."/>
        </authorList>
    </citation>
    <scope>NUCLEOTIDE SEQUENCE [LARGE SCALE GENOMIC DNA]</scope>
    <source>
        <strain evidence="5 6">KCTC 23157</strain>
    </source>
</reference>
<evidence type="ECO:0000256" key="1">
    <source>
        <dbReference type="ARBA" id="ARBA00004906"/>
    </source>
</evidence>
<evidence type="ECO:0000313" key="5">
    <source>
        <dbReference type="EMBL" id="MBE9665342.1"/>
    </source>
</evidence>
<name>A0ABR9XD69_9SPHI</name>
<evidence type="ECO:0000256" key="3">
    <source>
        <dbReference type="ARBA" id="ARBA00022786"/>
    </source>
</evidence>
<sequence length="410" mass="46617">MKGLLNLLFFCIPLATTGRTIVVAPGTSVNNLRQAVILAANGDTIRVKKGTYTSLNTLVDKSLTIIGEGQPMLDARFREEVLTITAGHVKLDGFVVVNTKTGSMRDFAAIRVSNAENVTLSNNILRNNFFGIYLSNCRHIQVLSNQISGSNDIENSGNGIHLWKCKEVLIRGNHITRHRDGIYFEFAKKCLIEDNLSEKNIRYGLHFMFSDDDTYRHNTFRNNGSGVSVMYTRRIAMLNNTFIENWGSTIYGVLLKEITDARIEGNHFIRNTTGIYMENSDRITVTRNDFISNGWAMRVLASCNKNYFTRNNYTGNSFDVTTNGTLKEIYFSDNYWDKYEGYDLDKNGTGDVPYRPISMYAQIIEQNPQSVMLMRSFIVNLIDKVERAIPSITPESVKDEKPRIKPWKRS</sequence>
<evidence type="ECO:0000313" key="6">
    <source>
        <dbReference type="Proteomes" id="UP000632774"/>
    </source>
</evidence>
<dbReference type="SMART" id="SM00710">
    <property type="entry name" value="PbH1"/>
    <property type="match status" value="9"/>
</dbReference>
<organism evidence="5 6">
    <name type="scientific">Mucilaginibacter boryungensis</name>
    <dbReference type="NCBI Taxonomy" id="768480"/>
    <lineage>
        <taxon>Bacteria</taxon>
        <taxon>Pseudomonadati</taxon>
        <taxon>Bacteroidota</taxon>
        <taxon>Sphingobacteriia</taxon>
        <taxon>Sphingobacteriales</taxon>
        <taxon>Sphingobacteriaceae</taxon>
        <taxon>Mucilaginibacter</taxon>
    </lineage>
</organism>
<accession>A0ABR9XD69</accession>
<dbReference type="PANTHER" id="PTHR22990">
    <property type="entry name" value="F-BOX ONLY PROTEIN"/>
    <property type="match status" value="1"/>
</dbReference>
<protein>
    <submittedName>
        <fullName evidence="5">Nitrous oxide reductase family maturation protein NosD</fullName>
    </submittedName>
</protein>